<dbReference type="OrthoDB" id="1094829at2"/>
<comment type="caution">
    <text evidence="2">The sequence shown here is derived from an EMBL/GenBank/DDBJ whole genome shotgun (WGS) entry which is preliminary data.</text>
</comment>
<proteinExistence type="predicted"/>
<keyword evidence="1" id="KW-1133">Transmembrane helix</keyword>
<dbReference type="InterPro" id="IPR032299">
    <property type="entry name" value="DUF4843"/>
</dbReference>
<keyword evidence="1" id="KW-0472">Membrane</keyword>
<organism evidence="2 3">
    <name type="scientific">Sphingobacterium yanglingense</name>
    <dbReference type="NCBI Taxonomy" id="1437280"/>
    <lineage>
        <taxon>Bacteria</taxon>
        <taxon>Pseudomonadati</taxon>
        <taxon>Bacteroidota</taxon>
        <taxon>Sphingobacteriia</taxon>
        <taxon>Sphingobacteriales</taxon>
        <taxon>Sphingobacteriaceae</taxon>
        <taxon>Sphingobacterium</taxon>
    </lineage>
</organism>
<feature type="transmembrane region" description="Helical" evidence="1">
    <location>
        <begin position="35"/>
        <end position="53"/>
    </location>
</feature>
<dbReference type="Proteomes" id="UP000295292">
    <property type="component" value="Unassembled WGS sequence"/>
</dbReference>
<dbReference type="Pfam" id="PF16132">
    <property type="entry name" value="DUF4843"/>
    <property type="match status" value="1"/>
</dbReference>
<accession>A0A4R6WEB9</accession>
<reference evidence="2 3" key="1">
    <citation type="submission" date="2019-03" db="EMBL/GenBank/DDBJ databases">
        <title>Genomic Encyclopedia of Archaeal and Bacterial Type Strains, Phase II (KMG-II): from individual species to whole genera.</title>
        <authorList>
            <person name="Goeker M."/>
        </authorList>
    </citation>
    <scope>NUCLEOTIDE SEQUENCE [LARGE SCALE GENOMIC DNA]</scope>
    <source>
        <strain evidence="2 3">DSM 28353</strain>
    </source>
</reference>
<name>A0A4R6WEB9_9SPHI</name>
<keyword evidence="3" id="KW-1185">Reference proteome</keyword>
<evidence type="ECO:0000313" key="2">
    <source>
        <dbReference type="EMBL" id="TDQ76353.1"/>
    </source>
</evidence>
<sequence length="296" mass="33863">MQYQSKTDCTGTCETALDIPYDSFKKYTYMNKITYKSRIFWIITSIVLLAIAASCSNKELMYNDEPGIYINKETFSGRRDSMSYSFAEKADDLDLDTIYIPVKISGFPKSVKRKVPLVIDDSRTTAKAGVHYQLIETWIDADSIASTVPLIVKRAPDLKNTQVNIYLEIRQSEDFPYLIDKTKTNNTYNGEPSVVFLPDYLIKLNDQLLKPDTWDASGSWFKYFFGNYSDVKWKFILDVTGRTVWGPRARDGADAPTGVEMYTYYAKLLKALYEYEKENGTPMLDELGNPVVLPII</sequence>
<dbReference type="EMBL" id="SNYV01000015">
    <property type="protein sequence ID" value="TDQ76353.1"/>
    <property type="molecule type" value="Genomic_DNA"/>
</dbReference>
<dbReference type="AlphaFoldDB" id="A0A4R6WEB9"/>
<protein>
    <submittedName>
        <fullName evidence="2">Uncharacterized protein DUF4843</fullName>
    </submittedName>
</protein>
<evidence type="ECO:0000313" key="3">
    <source>
        <dbReference type="Proteomes" id="UP000295292"/>
    </source>
</evidence>
<evidence type="ECO:0000256" key="1">
    <source>
        <dbReference type="SAM" id="Phobius"/>
    </source>
</evidence>
<gene>
    <name evidence="2" type="ORF">CLV99_2940</name>
</gene>
<keyword evidence="1" id="KW-0812">Transmembrane</keyword>